<evidence type="ECO:0000256" key="17">
    <source>
        <dbReference type="SAM" id="SignalP"/>
    </source>
</evidence>
<feature type="chain" id="PRO_5045500389" evidence="17">
    <location>
        <begin position="25"/>
        <end position="699"/>
    </location>
</feature>
<evidence type="ECO:0000256" key="12">
    <source>
        <dbReference type="ARBA" id="ARBA00023170"/>
    </source>
</evidence>
<keyword evidence="12 20" id="KW-0675">Receptor</keyword>
<keyword evidence="13 14" id="KW-0998">Cell outer membrane</keyword>
<dbReference type="CDD" id="cd01347">
    <property type="entry name" value="ligand_gated_channel"/>
    <property type="match status" value="1"/>
</dbReference>
<name>A0ABX1MYY2_9RHOO</name>
<dbReference type="PROSITE" id="PS52016">
    <property type="entry name" value="TONB_DEPENDENT_REC_3"/>
    <property type="match status" value="1"/>
</dbReference>
<keyword evidence="11 14" id="KW-0472">Membrane</keyword>
<keyword evidence="8" id="KW-0408">Iron</keyword>
<gene>
    <name evidence="20" type="ORF">GO608_00195</name>
</gene>
<feature type="signal peptide" evidence="17">
    <location>
        <begin position="1"/>
        <end position="24"/>
    </location>
</feature>
<evidence type="ECO:0000256" key="5">
    <source>
        <dbReference type="ARBA" id="ARBA00022496"/>
    </source>
</evidence>
<dbReference type="Proteomes" id="UP000601990">
    <property type="component" value="Unassembled WGS sequence"/>
</dbReference>
<dbReference type="Pfam" id="PF00593">
    <property type="entry name" value="TonB_dep_Rec_b-barrel"/>
    <property type="match status" value="1"/>
</dbReference>
<dbReference type="InterPro" id="IPR039426">
    <property type="entry name" value="TonB-dep_rcpt-like"/>
</dbReference>
<evidence type="ECO:0000256" key="11">
    <source>
        <dbReference type="ARBA" id="ARBA00023136"/>
    </source>
</evidence>
<feature type="domain" description="TonB-dependent receptor-like beta-barrel" evidence="18">
    <location>
        <begin position="279"/>
        <end position="662"/>
    </location>
</feature>
<dbReference type="InterPro" id="IPR010917">
    <property type="entry name" value="TonB_rcpt_CS"/>
</dbReference>
<dbReference type="Gene3D" id="2.170.130.10">
    <property type="entry name" value="TonB-dependent receptor, plug domain"/>
    <property type="match status" value="1"/>
</dbReference>
<evidence type="ECO:0000256" key="4">
    <source>
        <dbReference type="ARBA" id="ARBA00022452"/>
    </source>
</evidence>
<protein>
    <submittedName>
        <fullName evidence="20">TonB-dependent siderophore receptor</fullName>
    </submittedName>
</protein>
<keyword evidence="5" id="KW-0410">Iron transport</keyword>
<dbReference type="InterPro" id="IPR000531">
    <property type="entry name" value="Beta-barrel_TonB"/>
</dbReference>
<dbReference type="PROSITE" id="PS01156">
    <property type="entry name" value="TONB_DEPENDENT_REC_2"/>
    <property type="match status" value="1"/>
</dbReference>
<comment type="caution">
    <text evidence="20">The sequence shown here is derived from an EMBL/GenBank/DDBJ whole genome shotgun (WGS) entry which is preliminary data.</text>
</comment>
<keyword evidence="6 14" id="KW-0812">Transmembrane</keyword>
<keyword evidence="7 17" id="KW-0732">Signal</keyword>
<evidence type="ECO:0000256" key="6">
    <source>
        <dbReference type="ARBA" id="ARBA00022692"/>
    </source>
</evidence>
<dbReference type="InterPro" id="IPR037066">
    <property type="entry name" value="Plug_dom_sf"/>
</dbReference>
<evidence type="ECO:0000256" key="16">
    <source>
        <dbReference type="RuleBase" id="RU003357"/>
    </source>
</evidence>
<dbReference type="InterPro" id="IPR010105">
    <property type="entry name" value="TonB_sidphr_rcpt"/>
</dbReference>
<evidence type="ECO:0000256" key="3">
    <source>
        <dbReference type="ARBA" id="ARBA00022448"/>
    </source>
</evidence>
<evidence type="ECO:0000313" key="21">
    <source>
        <dbReference type="Proteomes" id="UP000601990"/>
    </source>
</evidence>
<accession>A0ABX1MYY2</accession>
<keyword evidence="9" id="KW-0406">Ion transport</keyword>
<evidence type="ECO:0000256" key="13">
    <source>
        <dbReference type="ARBA" id="ARBA00023237"/>
    </source>
</evidence>
<dbReference type="Gene3D" id="2.40.170.20">
    <property type="entry name" value="TonB-dependent receptor, beta-barrel domain"/>
    <property type="match status" value="1"/>
</dbReference>
<evidence type="ECO:0000256" key="10">
    <source>
        <dbReference type="ARBA" id="ARBA00023077"/>
    </source>
</evidence>
<evidence type="ECO:0000256" key="9">
    <source>
        <dbReference type="ARBA" id="ARBA00023065"/>
    </source>
</evidence>
<keyword evidence="3 14" id="KW-0813">Transport</keyword>
<evidence type="ECO:0000256" key="2">
    <source>
        <dbReference type="ARBA" id="ARBA00009810"/>
    </source>
</evidence>
<evidence type="ECO:0000256" key="1">
    <source>
        <dbReference type="ARBA" id="ARBA00004571"/>
    </source>
</evidence>
<proteinExistence type="inferred from homology"/>
<comment type="subcellular location">
    <subcellularLocation>
        <location evidence="1 14">Cell outer membrane</location>
        <topology evidence="1 14">Multi-pass membrane protein</topology>
    </subcellularLocation>
</comment>
<dbReference type="InterPro" id="IPR012910">
    <property type="entry name" value="Plug_dom"/>
</dbReference>
<evidence type="ECO:0000259" key="19">
    <source>
        <dbReference type="Pfam" id="PF07715"/>
    </source>
</evidence>
<evidence type="ECO:0000313" key="20">
    <source>
        <dbReference type="EMBL" id="NMF91753.1"/>
    </source>
</evidence>
<dbReference type="InterPro" id="IPR036942">
    <property type="entry name" value="Beta-barrel_TonB_sf"/>
</dbReference>
<dbReference type="PANTHER" id="PTHR32552:SF82">
    <property type="entry name" value="FCUA PROTEIN"/>
    <property type="match status" value="1"/>
</dbReference>
<feature type="short sequence motif" description="TonB C-terminal box" evidence="15">
    <location>
        <begin position="682"/>
        <end position="699"/>
    </location>
</feature>
<evidence type="ECO:0000259" key="18">
    <source>
        <dbReference type="Pfam" id="PF00593"/>
    </source>
</evidence>
<dbReference type="EMBL" id="WTVH01000001">
    <property type="protein sequence ID" value="NMF91753.1"/>
    <property type="molecule type" value="Genomic_DNA"/>
</dbReference>
<reference evidence="20" key="1">
    <citation type="submission" date="2019-12" db="EMBL/GenBank/DDBJ databases">
        <title>Comparative genomics gives insights into the taxonomy of the Azoarcus-Aromatoleum group and reveals separate origins of nif in the plant-associated Azoarcus and non-plant-associated Aromatoleum sub-groups.</title>
        <authorList>
            <person name="Lafos M."/>
            <person name="Maluk M."/>
            <person name="Batista M."/>
            <person name="Junghare M."/>
            <person name="Carmona M."/>
            <person name="Faoro H."/>
            <person name="Cruz L.M."/>
            <person name="Battistoni F."/>
            <person name="De Souza E."/>
            <person name="Pedrosa F."/>
            <person name="Chen W.-M."/>
            <person name="Poole P.S."/>
            <person name="Dixon R.A."/>
            <person name="James E.K."/>
        </authorList>
    </citation>
    <scope>NUCLEOTIDE SEQUENCE</scope>
    <source>
        <strain evidence="20">U120</strain>
    </source>
</reference>
<evidence type="ECO:0000256" key="15">
    <source>
        <dbReference type="PROSITE-ProRule" id="PRU10144"/>
    </source>
</evidence>
<evidence type="ECO:0000256" key="7">
    <source>
        <dbReference type="ARBA" id="ARBA00022729"/>
    </source>
</evidence>
<feature type="domain" description="TonB-dependent receptor plug" evidence="19">
    <location>
        <begin position="56"/>
        <end position="152"/>
    </location>
</feature>
<dbReference type="RefSeq" id="WP_169197116.1">
    <property type="nucleotide sequence ID" value="NZ_WTVH02000008.1"/>
</dbReference>
<evidence type="ECO:0000256" key="8">
    <source>
        <dbReference type="ARBA" id="ARBA00023004"/>
    </source>
</evidence>
<keyword evidence="10 16" id="KW-0798">TonB box</keyword>
<keyword evidence="21" id="KW-1185">Reference proteome</keyword>
<evidence type="ECO:0000256" key="14">
    <source>
        <dbReference type="PROSITE-ProRule" id="PRU01360"/>
    </source>
</evidence>
<comment type="similarity">
    <text evidence="2 14 16">Belongs to the TonB-dependent receptor family.</text>
</comment>
<dbReference type="Pfam" id="PF07715">
    <property type="entry name" value="Plug"/>
    <property type="match status" value="1"/>
</dbReference>
<keyword evidence="4 14" id="KW-1134">Transmembrane beta strand</keyword>
<dbReference type="PANTHER" id="PTHR32552">
    <property type="entry name" value="FERRICHROME IRON RECEPTOR-RELATED"/>
    <property type="match status" value="1"/>
</dbReference>
<dbReference type="SUPFAM" id="SSF56935">
    <property type="entry name" value="Porins"/>
    <property type="match status" value="1"/>
</dbReference>
<dbReference type="NCBIfam" id="TIGR01783">
    <property type="entry name" value="TonB-siderophor"/>
    <property type="match status" value="1"/>
</dbReference>
<organism evidence="20 21">
    <name type="scientific">Aromatoleum buckelii</name>
    <dbReference type="NCBI Taxonomy" id="200254"/>
    <lineage>
        <taxon>Bacteria</taxon>
        <taxon>Pseudomonadati</taxon>
        <taxon>Pseudomonadota</taxon>
        <taxon>Betaproteobacteria</taxon>
        <taxon>Rhodocyclales</taxon>
        <taxon>Rhodocyclaceae</taxon>
        <taxon>Aromatoleum</taxon>
    </lineage>
</organism>
<sequence>MRLKTLARLIPAAALLAAHGPLLAADQQLEAVEVFATDSGWRAGSVGVGTFRDTPAKDVPMTINVIDRDLLDAQQANGLYEALKNTAGVTRAQLGATVYDNLSIRGLLVENRSNYRLNGGLPIVNLIDLPLENKERVEVLKGVGGLYYGFVPPSGIVNLVTKRAGNTPVAALHFSTDDNGSAVAGLDVGRRFGSEGQFGARVNIVGGELESPVEGADGDRRLVAGAFDWNVTDRWLLKLDVEDIAKDVVEQSSILALPAINGRIPLPRIPGPEKLIAPDWANYDARARNVQVRSDFALNDAWIWTVEAGRAWLERDRNFSQLQNYDLATGEGDLRISRTKGQEYENRNARTEIAGRFDTGLVTHDATFGYAQNTLRQTVGATRTLVVRQNLFDPRDIPESPVSYPARAAHSRTYDKGWYVFDRIGFGNWLVMGGARGSKFEFEHATDPAQDYSKSKVTPTIAAVYKLTPATNVYAGYLEGLEDGGIARPEALNAGTSLEPLVSEQWEAGIKSEWMGLQTNAALFQIERPMNGEVDRVFQRMGEARLRGVELSAGGPFARRWSLFASAQWLDAEFTDAENDPRLIGNRPANTPEFTASLFVEHQLAAAPGLALSAGAYYTGEREVDPLNQATVAGYTRYDVGARYRTKLGTSQLDLVANLENVTDKRYWAAAGDSRVNSNSPLLAVGMPRTLRLSAKLSF</sequence>